<proteinExistence type="predicted"/>
<protein>
    <submittedName>
        <fullName evidence="2">Uncharacterized protein</fullName>
    </submittedName>
</protein>
<dbReference type="GO" id="GO:0006383">
    <property type="term" value="P:transcription by RNA polymerase III"/>
    <property type="evidence" value="ECO:0007669"/>
    <property type="project" value="InterPro"/>
</dbReference>
<keyword evidence="1" id="KW-0802">TPR repeat</keyword>
<dbReference type="GO" id="GO:0000127">
    <property type="term" value="C:transcription factor TFIIIC complex"/>
    <property type="evidence" value="ECO:0007669"/>
    <property type="project" value="TreeGrafter"/>
</dbReference>
<dbReference type="AlphaFoldDB" id="A0A1R2BLI6"/>
<dbReference type="InterPro" id="IPR011990">
    <property type="entry name" value="TPR-like_helical_dom_sf"/>
</dbReference>
<dbReference type="EMBL" id="MPUH01000564">
    <property type="protein sequence ID" value="OMJ77647.1"/>
    <property type="molecule type" value="Genomic_DNA"/>
</dbReference>
<organism evidence="2 3">
    <name type="scientific">Stentor coeruleus</name>
    <dbReference type="NCBI Taxonomy" id="5963"/>
    <lineage>
        <taxon>Eukaryota</taxon>
        <taxon>Sar</taxon>
        <taxon>Alveolata</taxon>
        <taxon>Ciliophora</taxon>
        <taxon>Postciliodesmatophora</taxon>
        <taxon>Heterotrichea</taxon>
        <taxon>Heterotrichida</taxon>
        <taxon>Stentoridae</taxon>
        <taxon>Stentor</taxon>
    </lineage>
</organism>
<reference evidence="2 3" key="1">
    <citation type="submission" date="2016-11" db="EMBL/GenBank/DDBJ databases">
        <title>The macronuclear genome of Stentor coeruleus: a giant cell with tiny introns.</title>
        <authorList>
            <person name="Slabodnick M."/>
            <person name="Ruby J.G."/>
            <person name="Reiff S.B."/>
            <person name="Swart E.C."/>
            <person name="Gosai S."/>
            <person name="Prabakaran S."/>
            <person name="Witkowska E."/>
            <person name="Larue G.E."/>
            <person name="Fisher S."/>
            <person name="Freeman R.M."/>
            <person name="Gunawardena J."/>
            <person name="Chu W."/>
            <person name="Stover N.A."/>
            <person name="Gregory B.D."/>
            <person name="Nowacki M."/>
            <person name="Derisi J."/>
            <person name="Roy S.W."/>
            <person name="Marshall W.F."/>
            <person name="Sood P."/>
        </authorList>
    </citation>
    <scope>NUCLEOTIDE SEQUENCE [LARGE SCALE GENOMIC DNA]</scope>
    <source>
        <strain evidence="2">WM001</strain>
    </source>
</reference>
<dbReference type="InterPro" id="IPR039340">
    <property type="entry name" value="Tfc4/TFIIIC-102/Sfc4"/>
</dbReference>
<keyword evidence="3" id="KW-1185">Reference proteome</keyword>
<accession>A0A1R2BLI6</accession>
<dbReference type="SUPFAM" id="SSF48452">
    <property type="entry name" value="TPR-like"/>
    <property type="match status" value="1"/>
</dbReference>
<name>A0A1R2BLI6_9CILI</name>
<dbReference type="SUPFAM" id="SSF81901">
    <property type="entry name" value="HCP-like"/>
    <property type="match status" value="1"/>
</dbReference>
<dbReference type="PANTHER" id="PTHR23082:SF0">
    <property type="entry name" value="GENERAL TRANSCRIPTION FACTOR 3C POLYPEPTIDE 3"/>
    <property type="match status" value="1"/>
</dbReference>
<evidence type="ECO:0000313" key="3">
    <source>
        <dbReference type="Proteomes" id="UP000187209"/>
    </source>
</evidence>
<evidence type="ECO:0000313" key="2">
    <source>
        <dbReference type="EMBL" id="OMJ77647.1"/>
    </source>
</evidence>
<dbReference type="Pfam" id="PF13181">
    <property type="entry name" value="TPR_8"/>
    <property type="match status" value="2"/>
</dbReference>
<feature type="repeat" description="TPR" evidence="1">
    <location>
        <begin position="134"/>
        <end position="167"/>
    </location>
</feature>
<evidence type="ECO:0000256" key="1">
    <source>
        <dbReference type="PROSITE-ProRule" id="PRU00339"/>
    </source>
</evidence>
<comment type="caution">
    <text evidence="2">The sequence shown here is derived from an EMBL/GenBank/DDBJ whole genome shotgun (WGS) entry which is preliminary data.</text>
</comment>
<dbReference type="PROSITE" id="PS50005">
    <property type="entry name" value="TPR"/>
    <property type="match status" value="1"/>
</dbReference>
<dbReference type="PANTHER" id="PTHR23082">
    <property type="entry name" value="TRANSCRIPTION INITIATION FACTOR IIIC TFIIIC , POLYPEPTIDE 3-RELATED"/>
    <property type="match status" value="1"/>
</dbReference>
<sequence length="563" mass="65202">MKEKAVCYERLEQYRKAGKIYSKILKISSSCDPSIAKALVEVFTIMKQPRNAVKELKEILDEKHDDNIVNLICDLQIQLQDFSSCIELLENLQKDSIPLEIEVKKGYCLARLGRLAEADTCFEKLIKHSVRYYDDLFLLVGSLYMDLDQHENSLKFFEPLLALPQHNKPNLWFKCGKLYYDIKDFKSAEEAFKSVVETFEPGLVTQAKLYLSKIYKAKGEIEKSILILKTKNLDLEDTCEISDEAIQNLVSNARLKIEESFIKKDQNELLSFMDSLIDTEFKLELRKREDIVIELGVRVLNDIFERLINTCIGTNQYSAAKNFLVKILKLNMYKGNLRMNMKKLLSKVCVLDKDYEQAINAFKFVCENEESESNWIVMSSLMRKTEKPQLRSWLCKIAAKSPENYAAHILLGNSYFQTGNYNLAIKQYMHVYSVKDPVVNLQLGLSHLFSLCSRNLVKKEEVFAKAFKYMKIYVRARKNSCYLEAYYNLARAYHHIQFYAKASYNYEKVLRHCARASIYGDGLGKSVVKYSKLAAKNLVAIRNIIDDLVGAEDITQQWLCENQ</sequence>
<gene>
    <name evidence="2" type="ORF">SteCoe_22729</name>
</gene>
<dbReference type="Gene3D" id="1.25.40.10">
    <property type="entry name" value="Tetratricopeptide repeat domain"/>
    <property type="match status" value="3"/>
</dbReference>
<dbReference type="Proteomes" id="UP000187209">
    <property type="component" value="Unassembled WGS sequence"/>
</dbReference>
<dbReference type="SMART" id="SM00028">
    <property type="entry name" value="TPR"/>
    <property type="match status" value="6"/>
</dbReference>
<dbReference type="InterPro" id="IPR019734">
    <property type="entry name" value="TPR_rpt"/>
</dbReference>
<dbReference type="OrthoDB" id="9991317at2759"/>